<organism evidence="2 3">
    <name type="scientific">Rodentibacter pneumotropicus</name>
    <dbReference type="NCBI Taxonomy" id="758"/>
    <lineage>
        <taxon>Bacteria</taxon>
        <taxon>Pseudomonadati</taxon>
        <taxon>Pseudomonadota</taxon>
        <taxon>Gammaproteobacteria</taxon>
        <taxon>Pasteurellales</taxon>
        <taxon>Pasteurellaceae</taxon>
        <taxon>Rodentibacter</taxon>
    </lineage>
</organism>
<reference evidence="2 3" key="1">
    <citation type="submission" date="2018-12" db="EMBL/GenBank/DDBJ databases">
        <authorList>
            <consortium name="Pathogen Informatics"/>
        </authorList>
    </citation>
    <scope>NUCLEOTIDE SEQUENCE [LARGE SCALE GENOMIC DNA]</scope>
    <source>
        <strain evidence="2 3">NCTC8284</strain>
    </source>
</reference>
<evidence type="ECO:0000256" key="1">
    <source>
        <dbReference type="SAM" id="MobiDB-lite"/>
    </source>
</evidence>
<protein>
    <submittedName>
        <fullName evidence="2">Uncharacterized protein</fullName>
    </submittedName>
</protein>
<dbReference type="Proteomes" id="UP000278733">
    <property type="component" value="Chromosome"/>
</dbReference>
<dbReference type="KEGG" id="rpne:NCTC8284_00003"/>
<sequence>MQRLKIGQVLSAERSGYLYPLTLVSVESGIANADDNRISENGDSHFTDFRLQNIMIDGNGKQLEPVIRAVKQEEPKVEEATLPIVPTTPKEETPVTPKIQRYQK</sequence>
<name>A0A448MI92_9PAST</name>
<dbReference type="EMBL" id="LR134405">
    <property type="protein sequence ID" value="VEH64881.1"/>
    <property type="molecule type" value="Genomic_DNA"/>
</dbReference>
<feature type="region of interest" description="Disordered" evidence="1">
    <location>
        <begin position="85"/>
        <end position="104"/>
    </location>
</feature>
<evidence type="ECO:0000313" key="3">
    <source>
        <dbReference type="Proteomes" id="UP000278733"/>
    </source>
</evidence>
<accession>A0A448MI92</accession>
<gene>
    <name evidence="2" type="ORF">NCTC8284_00003</name>
</gene>
<evidence type="ECO:0000313" key="2">
    <source>
        <dbReference type="EMBL" id="VEH64881.1"/>
    </source>
</evidence>
<proteinExistence type="predicted"/>
<dbReference type="AlphaFoldDB" id="A0A448MI92"/>